<evidence type="ECO:0008006" key="4">
    <source>
        <dbReference type="Google" id="ProtNLM"/>
    </source>
</evidence>
<evidence type="ECO:0000256" key="1">
    <source>
        <dbReference type="SAM" id="SignalP"/>
    </source>
</evidence>
<accession>A0ABR6ETH5</accession>
<feature type="chain" id="PRO_5047444727" description="DUF4252 domain-containing protein" evidence="1">
    <location>
        <begin position="26"/>
        <end position="175"/>
    </location>
</feature>
<gene>
    <name evidence="2" type="ORF">GM920_06590</name>
</gene>
<proteinExistence type="predicted"/>
<sequence length="175" mass="19598">MKKTSFFLLLVLTMLVGTAQIYAQASWVTKKIDNRLSVKFPGEPQKTIRNGVDSYIFKGNDSISYSSTLIDYKVLAHLDSATLAPIKDSQGFVDRMKEGIVAQKANYTFGDIIIGTWKNYTTYNITGADNTNKKKLLIHMILIGSKMYMLSYLVPDGLVTKNNEMFFGSAELSKI</sequence>
<dbReference type="Proteomes" id="UP000636110">
    <property type="component" value="Unassembled WGS sequence"/>
</dbReference>
<comment type="caution">
    <text evidence="2">The sequence shown here is derived from an EMBL/GenBank/DDBJ whole genome shotgun (WGS) entry which is preliminary data.</text>
</comment>
<keyword evidence="1" id="KW-0732">Signal</keyword>
<feature type="signal peptide" evidence="1">
    <location>
        <begin position="1"/>
        <end position="25"/>
    </location>
</feature>
<dbReference type="EMBL" id="WNXC01000001">
    <property type="protein sequence ID" value="MBB2148577.1"/>
    <property type="molecule type" value="Genomic_DNA"/>
</dbReference>
<name>A0ABR6ETH5_9SPHI</name>
<evidence type="ECO:0000313" key="3">
    <source>
        <dbReference type="Proteomes" id="UP000636110"/>
    </source>
</evidence>
<protein>
    <recommendedName>
        <fullName evidence="4">DUF4252 domain-containing protein</fullName>
    </recommendedName>
</protein>
<evidence type="ECO:0000313" key="2">
    <source>
        <dbReference type="EMBL" id="MBB2148577.1"/>
    </source>
</evidence>
<keyword evidence="3" id="KW-1185">Reference proteome</keyword>
<dbReference type="RefSeq" id="WP_182954678.1">
    <property type="nucleotide sequence ID" value="NZ_WNXC01000001.1"/>
</dbReference>
<reference evidence="2 3" key="1">
    <citation type="submission" date="2019-11" db="EMBL/GenBank/DDBJ databases">
        <title>Description of Pedobacter sp. LMG 31462T.</title>
        <authorList>
            <person name="Carlier A."/>
            <person name="Qi S."/>
            <person name="Vandamme P."/>
        </authorList>
    </citation>
    <scope>NUCLEOTIDE SEQUENCE [LARGE SCALE GENOMIC DNA]</scope>
    <source>
        <strain evidence="2 3">LMG 31462</strain>
    </source>
</reference>
<organism evidence="2 3">
    <name type="scientific">Pedobacter gandavensis</name>
    <dbReference type="NCBI Taxonomy" id="2679963"/>
    <lineage>
        <taxon>Bacteria</taxon>
        <taxon>Pseudomonadati</taxon>
        <taxon>Bacteroidota</taxon>
        <taxon>Sphingobacteriia</taxon>
        <taxon>Sphingobacteriales</taxon>
        <taxon>Sphingobacteriaceae</taxon>
        <taxon>Pedobacter</taxon>
    </lineage>
</organism>